<evidence type="ECO:0000313" key="1">
    <source>
        <dbReference type="EMBL" id="CAK9062748.1"/>
    </source>
</evidence>
<accession>A0ABP0NH44</accession>
<gene>
    <name evidence="1" type="ORF">SCF082_LOCUS32626</name>
</gene>
<proteinExistence type="predicted"/>
<comment type="caution">
    <text evidence="1">The sequence shown here is derived from an EMBL/GenBank/DDBJ whole genome shotgun (WGS) entry which is preliminary data.</text>
</comment>
<protein>
    <submittedName>
        <fullName evidence="1">Uncharacterized protein</fullName>
    </submittedName>
</protein>
<feature type="non-terminal residue" evidence="1">
    <location>
        <position position="66"/>
    </location>
</feature>
<organism evidence="1 2">
    <name type="scientific">Durusdinium trenchii</name>
    <dbReference type="NCBI Taxonomy" id="1381693"/>
    <lineage>
        <taxon>Eukaryota</taxon>
        <taxon>Sar</taxon>
        <taxon>Alveolata</taxon>
        <taxon>Dinophyceae</taxon>
        <taxon>Suessiales</taxon>
        <taxon>Symbiodiniaceae</taxon>
        <taxon>Durusdinium</taxon>
    </lineage>
</organism>
<evidence type="ECO:0000313" key="2">
    <source>
        <dbReference type="Proteomes" id="UP001642464"/>
    </source>
</evidence>
<sequence>EKMRESQGRTDWSEDDYENEDELELRMGAQDIEKMVVAEKRDEVELDETLYTEKMTVKELQLACKE</sequence>
<keyword evidence="2" id="KW-1185">Reference proteome</keyword>
<name>A0ABP0NH44_9DINO</name>
<feature type="non-terminal residue" evidence="1">
    <location>
        <position position="1"/>
    </location>
</feature>
<dbReference type="Proteomes" id="UP001642464">
    <property type="component" value="Unassembled WGS sequence"/>
</dbReference>
<dbReference type="EMBL" id="CAXAMM010028407">
    <property type="protein sequence ID" value="CAK9062748.1"/>
    <property type="molecule type" value="Genomic_DNA"/>
</dbReference>
<reference evidence="1 2" key="1">
    <citation type="submission" date="2024-02" db="EMBL/GenBank/DDBJ databases">
        <authorList>
            <person name="Chen Y."/>
            <person name="Shah S."/>
            <person name="Dougan E. K."/>
            <person name="Thang M."/>
            <person name="Chan C."/>
        </authorList>
    </citation>
    <scope>NUCLEOTIDE SEQUENCE [LARGE SCALE GENOMIC DNA]</scope>
</reference>